<dbReference type="Pfam" id="PF06224">
    <property type="entry name" value="AlkZ-like"/>
    <property type="match status" value="1"/>
</dbReference>
<name>A0ABP3DC71_9BURK</name>
<dbReference type="RefSeq" id="WP_343820961.1">
    <property type="nucleotide sequence ID" value="NZ_BAAAFN010000013.1"/>
</dbReference>
<organism evidence="1 2">
    <name type="scientific">Castellaniella daejeonensis</name>
    <dbReference type="NCBI Taxonomy" id="659013"/>
    <lineage>
        <taxon>Bacteria</taxon>
        <taxon>Pseudomonadati</taxon>
        <taxon>Pseudomonadota</taxon>
        <taxon>Betaproteobacteria</taxon>
        <taxon>Burkholderiales</taxon>
        <taxon>Alcaligenaceae</taxon>
        <taxon>Castellaniella</taxon>
    </lineage>
</organism>
<proteinExistence type="predicted"/>
<gene>
    <name evidence="1" type="ORF">GCM10009125_17140</name>
</gene>
<accession>A0ABP3DC71</accession>
<evidence type="ECO:0000313" key="1">
    <source>
        <dbReference type="EMBL" id="GAA0228734.1"/>
    </source>
</evidence>
<evidence type="ECO:0000313" key="2">
    <source>
        <dbReference type="Proteomes" id="UP001501176"/>
    </source>
</evidence>
<comment type="caution">
    <text evidence="1">The sequence shown here is derived from an EMBL/GenBank/DDBJ whole genome shotgun (WGS) entry which is preliminary data.</text>
</comment>
<dbReference type="PANTHER" id="PTHR30528:SF0">
    <property type="entry name" value="CYTOPLASMIC PROTEIN"/>
    <property type="match status" value="1"/>
</dbReference>
<sequence>MLLASRPALSITQARNLQLAAQGLLTAPRRRATRQDLLQCIERMHLLQIDTIHVVARSPYLVLFSRLGAYPPAWLDAALAGGLIFETWAHEACFAPMADVLLHRSYNRHARVHWGLKRAQAHIASHRPQLDALLAHIHAHGPVKSSDFKRTDGNGGGWWGWKDEKRLLETLFATGDLMVARRDRFQRVYDLAQRVCPALPDAPMPDAAEVHQHFIEKAVLALGIAQAGWINDYFRQKPRLKDHDLDPLVARGALQRVDVKGWHRPGYVHHRHAGLLQKAMDGRLRATHTTLLSPFDPLVWDRDRASTLWGFDYRIECYTPEEKRTYGYFVLPILHRGKLVGRLDAKAHRTQGVFEIKALYAEQDRVLDDTALSAVAGAIQRCAHWHGTPEVRVQRTEPAGLLPRLRDQLRDTA</sequence>
<dbReference type="EMBL" id="BAAAFN010000013">
    <property type="protein sequence ID" value="GAA0228734.1"/>
    <property type="molecule type" value="Genomic_DNA"/>
</dbReference>
<protein>
    <submittedName>
        <fullName evidence="1">Crosslink repair DNA glycosylase YcaQ family protein</fullName>
    </submittedName>
</protein>
<dbReference type="Proteomes" id="UP001501176">
    <property type="component" value="Unassembled WGS sequence"/>
</dbReference>
<keyword evidence="2" id="KW-1185">Reference proteome</keyword>
<dbReference type="InterPro" id="IPR009351">
    <property type="entry name" value="AlkZ-like"/>
</dbReference>
<reference evidence="2" key="1">
    <citation type="journal article" date="2019" name="Int. J. Syst. Evol. Microbiol.">
        <title>The Global Catalogue of Microorganisms (GCM) 10K type strain sequencing project: providing services to taxonomists for standard genome sequencing and annotation.</title>
        <authorList>
            <consortium name="The Broad Institute Genomics Platform"/>
            <consortium name="The Broad Institute Genome Sequencing Center for Infectious Disease"/>
            <person name="Wu L."/>
            <person name="Ma J."/>
        </authorList>
    </citation>
    <scope>NUCLEOTIDE SEQUENCE [LARGE SCALE GENOMIC DNA]</scope>
    <source>
        <strain evidence="2">JCM 16240</strain>
    </source>
</reference>
<dbReference type="PANTHER" id="PTHR30528">
    <property type="entry name" value="CYTOPLASMIC PROTEIN"/>
    <property type="match status" value="1"/>
</dbReference>